<accession>M1DFP5</accession>
<dbReference type="HOGENOM" id="CLU_2659305_0_0_1"/>
<reference evidence="1" key="2">
    <citation type="submission" date="2015-06" db="UniProtKB">
        <authorList>
            <consortium name="EnsemblPlants"/>
        </authorList>
    </citation>
    <scope>IDENTIFICATION</scope>
    <source>
        <strain evidence="1">DM1-3 516 R44</strain>
    </source>
</reference>
<evidence type="ECO:0000313" key="2">
    <source>
        <dbReference type="Proteomes" id="UP000011115"/>
    </source>
</evidence>
<name>M1DFP5_SOLTU</name>
<organism evidence="1 2">
    <name type="scientific">Solanum tuberosum</name>
    <name type="common">Potato</name>
    <dbReference type="NCBI Taxonomy" id="4113"/>
    <lineage>
        <taxon>Eukaryota</taxon>
        <taxon>Viridiplantae</taxon>
        <taxon>Streptophyta</taxon>
        <taxon>Embryophyta</taxon>
        <taxon>Tracheophyta</taxon>
        <taxon>Spermatophyta</taxon>
        <taxon>Magnoliopsida</taxon>
        <taxon>eudicotyledons</taxon>
        <taxon>Gunneridae</taxon>
        <taxon>Pentapetalae</taxon>
        <taxon>asterids</taxon>
        <taxon>lamiids</taxon>
        <taxon>Solanales</taxon>
        <taxon>Solanaceae</taxon>
        <taxon>Solanoideae</taxon>
        <taxon>Solaneae</taxon>
        <taxon>Solanum</taxon>
    </lineage>
</organism>
<protein>
    <submittedName>
        <fullName evidence="1">Uncharacterized protein</fullName>
    </submittedName>
</protein>
<evidence type="ECO:0000313" key="1">
    <source>
        <dbReference type="EnsemblPlants" id="PGSC0003DMT400088314"/>
    </source>
</evidence>
<proteinExistence type="predicted"/>
<keyword evidence="2" id="KW-1185">Reference proteome</keyword>
<sequence length="76" mass="8450">MKGISYEDSPEECGTETYNGEIRTVQKKVPERKDAGDINLVAIETGQIYVLSLVVVESENTYVAPLIDVEVLETQM</sequence>
<dbReference type="PaxDb" id="4113-PGSC0003DMT400088314"/>
<dbReference type="InParanoid" id="M1DFP5"/>
<dbReference type="AlphaFoldDB" id="M1DFP5"/>
<dbReference type="Gramene" id="PGSC0003DMT400088314">
    <property type="protein sequence ID" value="PGSC0003DMT400088314"/>
    <property type="gene ID" value="PGSC0003DMG400037885"/>
</dbReference>
<dbReference type="Proteomes" id="UP000011115">
    <property type="component" value="Unassembled WGS sequence"/>
</dbReference>
<dbReference type="EnsemblPlants" id="PGSC0003DMT400088314">
    <property type="protein sequence ID" value="PGSC0003DMT400088314"/>
    <property type="gene ID" value="PGSC0003DMG400037885"/>
</dbReference>
<reference evidence="2" key="1">
    <citation type="journal article" date="2011" name="Nature">
        <title>Genome sequence and analysis of the tuber crop potato.</title>
        <authorList>
            <consortium name="The Potato Genome Sequencing Consortium"/>
        </authorList>
    </citation>
    <scope>NUCLEOTIDE SEQUENCE [LARGE SCALE GENOMIC DNA]</scope>
    <source>
        <strain evidence="2">cv. DM1-3 516 R44</strain>
    </source>
</reference>